<feature type="transmembrane region" description="Helical" evidence="2">
    <location>
        <begin position="63"/>
        <end position="82"/>
    </location>
</feature>
<dbReference type="EMBL" id="KK914267">
    <property type="protein sequence ID" value="KDP43571.1"/>
    <property type="molecule type" value="Genomic_DNA"/>
</dbReference>
<dbReference type="KEGG" id="jcu:105628828"/>
<evidence type="ECO:0000256" key="1">
    <source>
        <dbReference type="SAM" id="MobiDB-lite"/>
    </source>
</evidence>
<sequence length="247" mass="28260">MERASSSAGAYQKKSKEEEEEEEERKEAYGESDNADAMSWMSMLPLQTLYKLQQAKVQRIHHLLFVCLTILSVSSTNIAALWNPSIRKTLSIPKPDVLYMSHGPLMHSLGFGFDSTIDDYKLVRLVYFHANRRCCYVVPPLAEVYSLRSGSWRMVDNDLKYVIWEYSFCAFVNGACHWLGTARNRDSIRNMIVSFDLGKEVFWEMGVPNFLVGELYIDMEVAVLDEALMLVPFARVRCLGAELVQFG</sequence>
<protein>
    <recommendedName>
        <fullName evidence="3">F-box associated beta-propeller type 1 domain-containing protein</fullName>
    </recommendedName>
</protein>
<dbReference type="Pfam" id="PF07734">
    <property type="entry name" value="FBA_1"/>
    <property type="match status" value="1"/>
</dbReference>
<dbReference type="InterPro" id="IPR006527">
    <property type="entry name" value="F-box-assoc_dom_typ1"/>
</dbReference>
<keyword evidence="2" id="KW-0472">Membrane</keyword>
<evidence type="ECO:0000259" key="3">
    <source>
        <dbReference type="Pfam" id="PF07734"/>
    </source>
</evidence>
<reference evidence="4 5" key="1">
    <citation type="journal article" date="2014" name="PLoS ONE">
        <title>Global Analysis of Gene Expression Profiles in Physic Nut (Jatropha curcas L.) Seedlings Exposed to Salt Stress.</title>
        <authorList>
            <person name="Zhang L."/>
            <person name="Zhang C."/>
            <person name="Wu P."/>
            <person name="Chen Y."/>
            <person name="Li M."/>
            <person name="Jiang H."/>
            <person name="Wu G."/>
        </authorList>
    </citation>
    <scope>NUCLEOTIDE SEQUENCE [LARGE SCALE GENOMIC DNA]</scope>
    <source>
        <strain evidence="5">cv. GZQX0401</strain>
        <tissue evidence="4">Young leaves</tissue>
    </source>
</reference>
<evidence type="ECO:0000313" key="4">
    <source>
        <dbReference type="EMBL" id="KDP43571.1"/>
    </source>
</evidence>
<dbReference type="PANTHER" id="PTHR31672">
    <property type="entry name" value="BNACNNG10540D PROTEIN"/>
    <property type="match status" value="1"/>
</dbReference>
<dbReference type="InterPro" id="IPR050796">
    <property type="entry name" value="SCF_F-box_component"/>
</dbReference>
<dbReference type="AlphaFoldDB" id="A0A067L523"/>
<keyword evidence="5" id="KW-1185">Reference proteome</keyword>
<organism evidence="4 5">
    <name type="scientific">Jatropha curcas</name>
    <name type="common">Barbados nut</name>
    <dbReference type="NCBI Taxonomy" id="180498"/>
    <lineage>
        <taxon>Eukaryota</taxon>
        <taxon>Viridiplantae</taxon>
        <taxon>Streptophyta</taxon>
        <taxon>Embryophyta</taxon>
        <taxon>Tracheophyta</taxon>
        <taxon>Spermatophyta</taxon>
        <taxon>Magnoliopsida</taxon>
        <taxon>eudicotyledons</taxon>
        <taxon>Gunneridae</taxon>
        <taxon>Pentapetalae</taxon>
        <taxon>rosids</taxon>
        <taxon>fabids</taxon>
        <taxon>Malpighiales</taxon>
        <taxon>Euphorbiaceae</taxon>
        <taxon>Crotonoideae</taxon>
        <taxon>Jatropheae</taxon>
        <taxon>Jatropha</taxon>
    </lineage>
</organism>
<proteinExistence type="predicted"/>
<dbReference type="NCBIfam" id="TIGR01640">
    <property type="entry name" value="F_box_assoc_1"/>
    <property type="match status" value="1"/>
</dbReference>
<evidence type="ECO:0000313" key="5">
    <source>
        <dbReference type="Proteomes" id="UP000027138"/>
    </source>
</evidence>
<keyword evidence="2" id="KW-1133">Transmembrane helix</keyword>
<gene>
    <name evidence="4" type="ORF">JCGZ_16858</name>
</gene>
<evidence type="ECO:0000256" key="2">
    <source>
        <dbReference type="SAM" id="Phobius"/>
    </source>
</evidence>
<keyword evidence="2" id="KW-0812">Transmembrane</keyword>
<dbReference type="InterPro" id="IPR017451">
    <property type="entry name" value="F-box-assoc_interact_dom"/>
</dbReference>
<dbReference type="PANTHER" id="PTHR31672:SF10">
    <property type="entry name" value="F-BOX DOMAIN-CONTAINING PROTEIN"/>
    <property type="match status" value="1"/>
</dbReference>
<feature type="domain" description="F-box associated beta-propeller type 1" evidence="3">
    <location>
        <begin position="64"/>
        <end position="210"/>
    </location>
</feature>
<name>A0A067L523_JATCU</name>
<dbReference type="Proteomes" id="UP000027138">
    <property type="component" value="Unassembled WGS sequence"/>
</dbReference>
<accession>A0A067L523</accession>
<feature type="region of interest" description="Disordered" evidence="1">
    <location>
        <begin position="1"/>
        <end position="33"/>
    </location>
</feature>
<dbReference type="OrthoDB" id="836040at2759"/>